<protein>
    <submittedName>
        <fullName evidence="2">Uncharacterized protein</fullName>
    </submittedName>
</protein>
<dbReference type="Proteomes" id="UP001301958">
    <property type="component" value="Unassembled WGS sequence"/>
</dbReference>
<sequence length="226" mass="25113">MNLSELREIGWTSLSLSLSLSGGGNPFRPKRKEEKGFVVVVGISAIIAFASYKVVPIRGVNPVLVCLPRFSHSVPVCQLHSEGGRNCKMMMSAGLDLKDVGSMSIPGYLCSGGWQIIVPRCGPSRFQQRLSNCILYTNVCVVWLCKMEFKVELNERDSTFFNTEPEFGQNRKEFSTDVRPSVEDDGGGHEVGGKGVWGWMHWMHWRGPLAAFFLFGQGCILYDGNL</sequence>
<evidence type="ECO:0000313" key="2">
    <source>
        <dbReference type="EMBL" id="KAK4224929.1"/>
    </source>
</evidence>
<gene>
    <name evidence="2" type="ORF">QBC38DRAFT_446041</name>
</gene>
<accession>A0AAN7H0E7</accession>
<organism evidence="2 3">
    <name type="scientific">Podospora fimiseda</name>
    <dbReference type="NCBI Taxonomy" id="252190"/>
    <lineage>
        <taxon>Eukaryota</taxon>
        <taxon>Fungi</taxon>
        <taxon>Dikarya</taxon>
        <taxon>Ascomycota</taxon>
        <taxon>Pezizomycotina</taxon>
        <taxon>Sordariomycetes</taxon>
        <taxon>Sordariomycetidae</taxon>
        <taxon>Sordariales</taxon>
        <taxon>Podosporaceae</taxon>
        <taxon>Podospora</taxon>
    </lineage>
</organism>
<comment type="caution">
    <text evidence="2">The sequence shown here is derived from an EMBL/GenBank/DDBJ whole genome shotgun (WGS) entry which is preliminary data.</text>
</comment>
<name>A0AAN7H0E7_9PEZI</name>
<proteinExistence type="predicted"/>
<keyword evidence="1" id="KW-1133">Transmembrane helix</keyword>
<keyword evidence="3" id="KW-1185">Reference proteome</keyword>
<evidence type="ECO:0000256" key="1">
    <source>
        <dbReference type="SAM" id="Phobius"/>
    </source>
</evidence>
<reference evidence="2" key="1">
    <citation type="journal article" date="2023" name="Mol. Phylogenet. Evol.">
        <title>Genome-scale phylogeny and comparative genomics of the fungal order Sordariales.</title>
        <authorList>
            <person name="Hensen N."/>
            <person name="Bonometti L."/>
            <person name="Westerberg I."/>
            <person name="Brannstrom I.O."/>
            <person name="Guillou S."/>
            <person name="Cros-Aarteil S."/>
            <person name="Calhoun S."/>
            <person name="Haridas S."/>
            <person name="Kuo A."/>
            <person name="Mondo S."/>
            <person name="Pangilinan J."/>
            <person name="Riley R."/>
            <person name="LaButti K."/>
            <person name="Andreopoulos B."/>
            <person name="Lipzen A."/>
            <person name="Chen C."/>
            <person name="Yan M."/>
            <person name="Daum C."/>
            <person name="Ng V."/>
            <person name="Clum A."/>
            <person name="Steindorff A."/>
            <person name="Ohm R.A."/>
            <person name="Martin F."/>
            <person name="Silar P."/>
            <person name="Natvig D.O."/>
            <person name="Lalanne C."/>
            <person name="Gautier V."/>
            <person name="Ament-Velasquez S.L."/>
            <person name="Kruys A."/>
            <person name="Hutchinson M.I."/>
            <person name="Powell A.J."/>
            <person name="Barry K."/>
            <person name="Miller A.N."/>
            <person name="Grigoriev I.V."/>
            <person name="Debuchy R."/>
            <person name="Gladieux P."/>
            <person name="Hiltunen Thoren M."/>
            <person name="Johannesson H."/>
        </authorList>
    </citation>
    <scope>NUCLEOTIDE SEQUENCE</scope>
    <source>
        <strain evidence="2">CBS 990.96</strain>
    </source>
</reference>
<dbReference type="EMBL" id="MU865380">
    <property type="protein sequence ID" value="KAK4224929.1"/>
    <property type="molecule type" value="Genomic_DNA"/>
</dbReference>
<feature type="transmembrane region" description="Helical" evidence="1">
    <location>
        <begin position="36"/>
        <end position="55"/>
    </location>
</feature>
<keyword evidence="1" id="KW-0812">Transmembrane</keyword>
<dbReference type="AlphaFoldDB" id="A0AAN7H0E7"/>
<keyword evidence="1" id="KW-0472">Membrane</keyword>
<evidence type="ECO:0000313" key="3">
    <source>
        <dbReference type="Proteomes" id="UP001301958"/>
    </source>
</evidence>
<reference evidence="2" key="2">
    <citation type="submission" date="2023-05" db="EMBL/GenBank/DDBJ databases">
        <authorList>
            <consortium name="Lawrence Berkeley National Laboratory"/>
            <person name="Steindorff A."/>
            <person name="Hensen N."/>
            <person name="Bonometti L."/>
            <person name="Westerberg I."/>
            <person name="Brannstrom I.O."/>
            <person name="Guillou S."/>
            <person name="Cros-Aarteil S."/>
            <person name="Calhoun S."/>
            <person name="Haridas S."/>
            <person name="Kuo A."/>
            <person name="Mondo S."/>
            <person name="Pangilinan J."/>
            <person name="Riley R."/>
            <person name="Labutti K."/>
            <person name="Andreopoulos B."/>
            <person name="Lipzen A."/>
            <person name="Chen C."/>
            <person name="Yanf M."/>
            <person name="Daum C."/>
            <person name="Ng V."/>
            <person name="Clum A."/>
            <person name="Ohm R."/>
            <person name="Martin F."/>
            <person name="Silar P."/>
            <person name="Natvig D."/>
            <person name="Lalanne C."/>
            <person name="Gautier V."/>
            <person name="Ament-Velasquez S.L."/>
            <person name="Kruys A."/>
            <person name="Hutchinson M.I."/>
            <person name="Powell A.J."/>
            <person name="Barry K."/>
            <person name="Miller A.N."/>
            <person name="Grigoriev I.V."/>
            <person name="Debuchy R."/>
            <person name="Gladieux P."/>
            <person name="Thoren M.H."/>
            <person name="Johannesson H."/>
        </authorList>
    </citation>
    <scope>NUCLEOTIDE SEQUENCE</scope>
    <source>
        <strain evidence="2">CBS 990.96</strain>
    </source>
</reference>